<dbReference type="CDD" id="cd00761">
    <property type="entry name" value="Glyco_tranf_GTA_type"/>
    <property type="match status" value="1"/>
</dbReference>
<dbReference type="RefSeq" id="WP_091170237.1">
    <property type="nucleotide sequence ID" value="NZ_FNCG01000009.1"/>
</dbReference>
<dbReference type="Pfam" id="PF00535">
    <property type="entry name" value="Glycos_transf_2"/>
    <property type="match status" value="1"/>
</dbReference>
<evidence type="ECO:0000256" key="2">
    <source>
        <dbReference type="ARBA" id="ARBA00022475"/>
    </source>
</evidence>
<evidence type="ECO:0000259" key="7">
    <source>
        <dbReference type="Pfam" id="PF00535"/>
    </source>
</evidence>
<dbReference type="GO" id="GO:0005886">
    <property type="term" value="C:plasma membrane"/>
    <property type="evidence" value="ECO:0007669"/>
    <property type="project" value="UniProtKB-SubCell"/>
</dbReference>
<evidence type="ECO:0000256" key="3">
    <source>
        <dbReference type="ARBA" id="ARBA00022676"/>
    </source>
</evidence>
<keyword evidence="2" id="KW-1003">Cell membrane</keyword>
<dbReference type="Proteomes" id="UP000199705">
    <property type="component" value="Unassembled WGS sequence"/>
</dbReference>
<keyword evidence="9" id="KW-1185">Reference proteome</keyword>
<evidence type="ECO:0000256" key="5">
    <source>
        <dbReference type="ARBA" id="ARBA00023136"/>
    </source>
</evidence>
<keyword evidence="3" id="KW-0328">Glycosyltransferase</keyword>
<comment type="subcellular location">
    <subcellularLocation>
        <location evidence="1">Cell membrane</location>
    </subcellularLocation>
</comment>
<dbReference type="Gene3D" id="3.90.550.10">
    <property type="entry name" value="Spore Coat Polysaccharide Biosynthesis Protein SpsA, Chain A"/>
    <property type="match status" value="1"/>
</dbReference>
<keyword evidence="6" id="KW-0812">Transmembrane</keyword>
<name>A0A1G8C9K3_9SPHI</name>
<evidence type="ECO:0000313" key="8">
    <source>
        <dbReference type="EMBL" id="SDH42151.1"/>
    </source>
</evidence>
<dbReference type="STRING" id="551996.SAMN05192573_109174"/>
<feature type="transmembrane region" description="Helical" evidence="6">
    <location>
        <begin position="277"/>
        <end position="295"/>
    </location>
</feature>
<feature type="transmembrane region" description="Helical" evidence="6">
    <location>
        <begin position="307"/>
        <end position="325"/>
    </location>
</feature>
<keyword evidence="4 8" id="KW-0808">Transferase</keyword>
<evidence type="ECO:0000256" key="6">
    <source>
        <dbReference type="SAM" id="Phobius"/>
    </source>
</evidence>
<accession>A0A1G8C9K3</accession>
<feature type="domain" description="Glycosyltransferase 2-like" evidence="7">
    <location>
        <begin position="45"/>
        <end position="216"/>
    </location>
</feature>
<dbReference type="PANTHER" id="PTHR43646:SF2">
    <property type="entry name" value="GLYCOSYLTRANSFERASE 2-LIKE DOMAIN-CONTAINING PROTEIN"/>
    <property type="match status" value="1"/>
</dbReference>
<organism evidence="8 9">
    <name type="scientific">Mucilaginibacter gossypii</name>
    <dbReference type="NCBI Taxonomy" id="551996"/>
    <lineage>
        <taxon>Bacteria</taxon>
        <taxon>Pseudomonadati</taxon>
        <taxon>Bacteroidota</taxon>
        <taxon>Sphingobacteriia</taxon>
        <taxon>Sphingobacteriales</taxon>
        <taxon>Sphingobacteriaceae</taxon>
        <taxon>Mucilaginibacter</taxon>
    </lineage>
</organism>
<keyword evidence="6" id="KW-1133">Transmembrane helix</keyword>
<proteinExistence type="predicted"/>
<keyword evidence="5 6" id="KW-0472">Membrane</keyword>
<dbReference type="AlphaFoldDB" id="A0A1G8C9K3"/>
<protein>
    <submittedName>
        <fullName evidence="8">Glycosyltransferase, catalytic subunit of cellulose synthase and poly-beta-1,6-N-acetylglucosamine synthase</fullName>
    </submittedName>
</protein>
<evidence type="ECO:0000313" key="9">
    <source>
        <dbReference type="Proteomes" id="UP000199705"/>
    </source>
</evidence>
<sequence length="377" mass="42802">MILFWYSVILFVSTLALNFYLLIGFKQIKQVSRQPVMDSPPPLAIIIAVRNEEEGLEKALQSVCHINYPNHRLIVVNDRSTDRTADILKDFSLRYPKLQVTTIDTLPDGWLGKNNALYQGYLSSTEEWMLFADADIVFHPDAINQAVGYAVKHEVDHLTMLPELISRSSILNSVFATLSIMLMIAMKPWEAKNPKSKASSGIGAFNLVRRTAYEKIGTHVRIKQRPDDDLQLGQLIKKEGLRQDVLAGKGYVCLEWYRNLGELGRGVQKNSFAMAKYSITQAIVNVLNMLLTVALPMPLMFIFGTPVIRIMASVMLIVHIIYMELVPPNKWWYAFMIPLSGLFLAWHFLKASIITVVQGGIYWRDSFYSLDMLKGRG</sequence>
<dbReference type="GO" id="GO:0016757">
    <property type="term" value="F:glycosyltransferase activity"/>
    <property type="evidence" value="ECO:0007669"/>
    <property type="project" value="UniProtKB-KW"/>
</dbReference>
<evidence type="ECO:0000256" key="4">
    <source>
        <dbReference type="ARBA" id="ARBA00022679"/>
    </source>
</evidence>
<dbReference type="EMBL" id="FNCG01000009">
    <property type="protein sequence ID" value="SDH42151.1"/>
    <property type="molecule type" value="Genomic_DNA"/>
</dbReference>
<gene>
    <name evidence="8" type="ORF">SAMN05192573_109174</name>
</gene>
<reference evidence="9" key="1">
    <citation type="submission" date="2016-10" db="EMBL/GenBank/DDBJ databases">
        <authorList>
            <person name="Varghese N."/>
            <person name="Submissions S."/>
        </authorList>
    </citation>
    <scope>NUCLEOTIDE SEQUENCE [LARGE SCALE GENOMIC DNA]</scope>
    <source>
        <strain evidence="9">Gh-67</strain>
    </source>
</reference>
<dbReference type="InterPro" id="IPR001173">
    <property type="entry name" value="Glyco_trans_2-like"/>
</dbReference>
<evidence type="ECO:0000256" key="1">
    <source>
        <dbReference type="ARBA" id="ARBA00004236"/>
    </source>
</evidence>
<feature type="transmembrane region" description="Helical" evidence="6">
    <location>
        <begin position="6"/>
        <end position="25"/>
    </location>
</feature>
<dbReference type="InterPro" id="IPR029044">
    <property type="entry name" value="Nucleotide-diphossugar_trans"/>
</dbReference>
<dbReference type="SUPFAM" id="SSF53448">
    <property type="entry name" value="Nucleotide-diphospho-sugar transferases"/>
    <property type="match status" value="1"/>
</dbReference>
<dbReference type="PANTHER" id="PTHR43646">
    <property type="entry name" value="GLYCOSYLTRANSFERASE"/>
    <property type="match status" value="1"/>
</dbReference>